<gene>
    <name evidence="3" type="ORF">DFQ14_11710</name>
</gene>
<dbReference type="Pfam" id="PF14021">
    <property type="entry name" value="TNT"/>
    <property type="match status" value="1"/>
</dbReference>
<evidence type="ECO:0000256" key="1">
    <source>
        <dbReference type="SAM" id="MobiDB-lite"/>
    </source>
</evidence>
<proteinExistence type="predicted"/>
<feature type="region of interest" description="Disordered" evidence="1">
    <location>
        <begin position="414"/>
        <end position="451"/>
    </location>
</feature>
<dbReference type="InterPro" id="IPR053024">
    <property type="entry name" value="Fungal_surface_NADase"/>
</dbReference>
<dbReference type="InterPro" id="IPR025331">
    <property type="entry name" value="TNT"/>
</dbReference>
<evidence type="ECO:0000313" key="4">
    <source>
        <dbReference type="Proteomes" id="UP000253495"/>
    </source>
</evidence>
<dbReference type="PANTHER" id="PTHR42059:SF1">
    <property type="entry name" value="TNT DOMAIN-CONTAINING PROTEIN"/>
    <property type="match status" value="1"/>
</dbReference>
<reference evidence="3 4" key="1">
    <citation type="submission" date="2018-07" db="EMBL/GenBank/DDBJ databases">
        <title>Genomic Encyclopedia of Type Strains, Phase III (KMG-III): the genomes of soil and plant-associated and newly described type strains.</title>
        <authorList>
            <person name="Whitman W."/>
        </authorList>
    </citation>
    <scope>NUCLEOTIDE SEQUENCE [LARGE SCALE GENOMIC DNA]</scope>
    <source>
        <strain evidence="3 4">CECT 8575</strain>
    </source>
</reference>
<evidence type="ECO:0000259" key="2">
    <source>
        <dbReference type="Pfam" id="PF14021"/>
    </source>
</evidence>
<feature type="compositionally biased region" description="Pro residues" evidence="1">
    <location>
        <begin position="158"/>
        <end position="170"/>
    </location>
</feature>
<accession>A0A368VHP7</accession>
<keyword evidence="4" id="KW-1185">Reference proteome</keyword>
<organism evidence="3 4">
    <name type="scientific">Halopolyspora algeriensis</name>
    <dbReference type="NCBI Taxonomy" id="1500506"/>
    <lineage>
        <taxon>Bacteria</taxon>
        <taxon>Bacillati</taxon>
        <taxon>Actinomycetota</taxon>
        <taxon>Actinomycetes</taxon>
        <taxon>Actinomycetes incertae sedis</taxon>
        <taxon>Halopolyspora</taxon>
    </lineage>
</organism>
<dbReference type="PANTHER" id="PTHR42059">
    <property type="entry name" value="TNT DOMAIN-CONTAINING PROTEIN"/>
    <property type="match status" value="1"/>
</dbReference>
<feature type="compositionally biased region" description="Low complexity" evidence="1">
    <location>
        <begin position="83"/>
        <end position="110"/>
    </location>
</feature>
<feature type="region of interest" description="Disordered" evidence="1">
    <location>
        <begin position="248"/>
        <end position="268"/>
    </location>
</feature>
<protein>
    <submittedName>
        <fullName evidence="3">Uncharacterized protein DUF4237</fullName>
    </submittedName>
</protein>
<feature type="region of interest" description="Disordered" evidence="1">
    <location>
        <begin position="206"/>
        <end position="225"/>
    </location>
</feature>
<dbReference type="EMBL" id="QPJC01000017">
    <property type="protein sequence ID" value="RCW39174.1"/>
    <property type="molecule type" value="Genomic_DNA"/>
</dbReference>
<feature type="compositionally biased region" description="Pro residues" evidence="1">
    <location>
        <begin position="127"/>
        <end position="151"/>
    </location>
</feature>
<dbReference type="Proteomes" id="UP000253495">
    <property type="component" value="Unassembled WGS sequence"/>
</dbReference>
<feature type="domain" description="TNT" evidence="2">
    <location>
        <begin position="321"/>
        <end position="405"/>
    </location>
</feature>
<feature type="compositionally biased region" description="Basic and acidic residues" evidence="1">
    <location>
        <begin position="434"/>
        <end position="451"/>
    </location>
</feature>
<evidence type="ECO:0000313" key="3">
    <source>
        <dbReference type="EMBL" id="RCW39174.1"/>
    </source>
</evidence>
<sequence>MPKRDGNLPSAQTRVARTAGGEHTGPVSSAAVAQAGGWSPPGAGTGVAGATPGSTPPPEGADVSGTPGEDAGSVTTPQAVHRAPAAPWASGGAGAQGFAAGSVPGSTQQPPGQPPPARPVPTGGLPSAPPPRPPGSVYGPPPASARPPQSPPAAFRPGAPPAAPPRPAPGGQPGTARRPGRKGERDPAVVAFVLHQFPLGYMPVAASRPSRQWSPPEAGGDRGVRDHPRAELIADTGALARARAGVGGADAARRNSPAAGNRQVPEDLVTGYDPLGELGEIEWERTYVARAGSPGTDREYVWPASAGLPEGGVEPAEAIVLEPGTVVDRLGGEAGRILAAAGTAFARRCLPPEYRKRAYGRYRVLRSLPVWRTSTAAWFAQPGGGSRYRVTHPVVELMAMGYLAELPGDGDACGDGRPETSTVRIDVGRGGAVEPEREPRDVPVHAKQEVP</sequence>
<dbReference type="AlphaFoldDB" id="A0A368VHP7"/>
<feature type="region of interest" description="Disordered" evidence="1">
    <location>
        <begin position="1"/>
        <end position="185"/>
    </location>
</feature>
<dbReference type="GO" id="GO:0050135">
    <property type="term" value="F:NADP+ nucleosidase activity"/>
    <property type="evidence" value="ECO:0007669"/>
    <property type="project" value="InterPro"/>
</dbReference>
<name>A0A368VHP7_9ACTN</name>
<comment type="caution">
    <text evidence="3">The sequence shown here is derived from an EMBL/GenBank/DDBJ whole genome shotgun (WGS) entry which is preliminary data.</text>
</comment>